<comment type="similarity">
    <text evidence="1">Belongs to the UPF0213 family.</text>
</comment>
<dbReference type="CDD" id="cd10448">
    <property type="entry name" value="GIY-YIG_unchar_3"/>
    <property type="match status" value="1"/>
</dbReference>
<dbReference type="PANTHER" id="PTHR34477">
    <property type="entry name" value="UPF0213 PROTEIN YHBQ"/>
    <property type="match status" value="1"/>
</dbReference>
<feature type="domain" description="GIY-YIG" evidence="2">
    <location>
        <begin position="2"/>
        <end position="78"/>
    </location>
</feature>
<dbReference type="SMART" id="SM00465">
    <property type="entry name" value="GIYc"/>
    <property type="match status" value="1"/>
</dbReference>
<reference evidence="3 4" key="1">
    <citation type="journal article" date="2016" name="Nat. Commun.">
        <title>Thousands of microbial genomes shed light on interconnected biogeochemical processes in an aquifer system.</title>
        <authorList>
            <person name="Anantharaman K."/>
            <person name="Brown C.T."/>
            <person name="Hug L.A."/>
            <person name="Sharon I."/>
            <person name="Castelle C.J."/>
            <person name="Probst A.J."/>
            <person name="Thomas B.C."/>
            <person name="Singh A."/>
            <person name="Wilkins M.J."/>
            <person name="Karaoz U."/>
            <person name="Brodie E.L."/>
            <person name="Williams K.H."/>
            <person name="Hubbard S.S."/>
            <person name="Banfield J.F."/>
        </authorList>
    </citation>
    <scope>NUCLEOTIDE SEQUENCE [LARGE SCALE GENOMIC DNA]</scope>
</reference>
<protein>
    <submittedName>
        <fullName evidence="3">Excinuclease ABC subunit C</fullName>
    </submittedName>
</protein>
<dbReference type="EMBL" id="MFBS01000004">
    <property type="protein sequence ID" value="OGE11063.1"/>
    <property type="molecule type" value="Genomic_DNA"/>
</dbReference>
<dbReference type="AlphaFoldDB" id="A0A1F5I3T3"/>
<dbReference type="Pfam" id="PF01541">
    <property type="entry name" value="GIY-YIG"/>
    <property type="match status" value="1"/>
</dbReference>
<dbReference type="PANTHER" id="PTHR34477:SF5">
    <property type="entry name" value="BSL5627 PROTEIN"/>
    <property type="match status" value="1"/>
</dbReference>
<accession>A0A1F5I3T3</accession>
<gene>
    <name evidence="3" type="ORF">A3A60_03275</name>
</gene>
<dbReference type="PROSITE" id="PS50164">
    <property type="entry name" value="GIY_YIG"/>
    <property type="match status" value="1"/>
</dbReference>
<sequence>MKNHYVYMMTNKYNNVLYAGVTSDLIKRIYQHKHKVHLGFTNRYNVDKLVYYEVYEDPDTAIKREKTIKNLLRRKKIDLFKRMNPNFEDLYKEILSSS</sequence>
<dbReference type="Proteomes" id="UP000179227">
    <property type="component" value="Unassembled WGS sequence"/>
</dbReference>
<name>A0A1F5I3T3_9BACT</name>
<evidence type="ECO:0000313" key="4">
    <source>
        <dbReference type="Proteomes" id="UP000179227"/>
    </source>
</evidence>
<dbReference type="Gene3D" id="3.40.1440.10">
    <property type="entry name" value="GIY-YIG endonuclease"/>
    <property type="match status" value="1"/>
</dbReference>
<dbReference type="SUPFAM" id="SSF82771">
    <property type="entry name" value="GIY-YIG endonuclease"/>
    <property type="match status" value="1"/>
</dbReference>
<dbReference type="InterPro" id="IPR035901">
    <property type="entry name" value="GIY-YIG_endonuc_sf"/>
</dbReference>
<comment type="caution">
    <text evidence="3">The sequence shown here is derived from an EMBL/GenBank/DDBJ whole genome shotgun (WGS) entry which is preliminary data.</text>
</comment>
<proteinExistence type="inferred from homology"/>
<dbReference type="InterPro" id="IPR000305">
    <property type="entry name" value="GIY-YIG_endonuc"/>
</dbReference>
<evidence type="ECO:0000256" key="1">
    <source>
        <dbReference type="ARBA" id="ARBA00007435"/>
    </source>
</evidence>
<evidence type="ECO:0000259" key="2">
    <source>
        <dbReference type="PROSITE" id="PS50164"/>
    </source>
</evidence>
<dbReference type="STRING" id="1797729.A3A60_03275"/>
<organism evidence="3 4">
    <name type="scientific">Candidatus Curtissbacteria bacterium RIFCSPLOWO2_01_FULL_42_26</name>
    <dbReference type="NCBI Taxonomy" id="1797729"/>
    <lineage>
        <taxon>Bacteria</taxon>
        <taxon>Candidatus Curtissiibacteriota</taxon>
    </lineage>
</organism>
<dbReference type="InterPro" id="IPR050190">
    <property type="entry name" value="UPF0213_domain"/>
</dbReference>
<evidence type="ECO:0000313" key="3">
    <source>
        <dbReference type="EMBL" id="OGE11063.1"/>
    </source>
</evidence>